<comment type="caution">
    <text evidence="2">The sequence shown here is derived from an EMBL/GenBank/DDBJ whole genome shotgun (WGS) entry which is preliminary data.</text>
</comment>
<protein>
    <submittedName>
        <fullName evidence="2">Uncharacterized protein</fullName>
    </submittedName>
</protein>
<evidence type="ECO:0000313" key="3">
    <source>
        <dbReference type="Proteomes" id="UP000266721"/>
    </source>
</evidence>
<accession>A0A3L5TV81</accession>
<dbReference type="Proteomes" id="UP000266721">
    <property type="component" value="Unassembled WGS sequence"/>
</dbReference>
<evidence type="ECO:0000256" key="1">
    <source>
        <dbReference type="SAM" id="MobiDB-lite"/>
    </source>
</evidence>
<organism evidence="2 3">
    <name type="scientific">Mytilus galloprovincialis</name>
    <name type="common">Mediterranean mussel</name>
    <dbReference type="NCBI Taxonomy" id="29158"/>
    <lineage>
        <taxon>Eukaryota</taxon>
        <taxon>Metazoa</taxon>
        <taxon>Spiralia</taxon>
        <taxon>Lophotrochozoa</taxon>
        <taxon>Mollusca</taxon>
        <taxon>Bivalvia</taxon>
        <taxon>Autobranchia</taxon>
        <taxon>Pteriomorphia</taxon>
        <taxon>Mytilida</taxon>
        <taxon>Mytiloidea</taxon>
        <taxon>Mytilidae</taxon>
        <taxon>Mytilinae</taxon>
        <taxon>Mytilus</taxon>
    </lineage>
</organism>
<proteinExistence type="predicted"/>
<name>A0A3L5TV81_MYTGA</name>
<dbReference type="AlphaFoldDB" id="A0A3L5TV81"/>
<keyword evidence="3" id="KW-1185">Reference proteome</keyword>
<dbReference type="EMBL" id="KV581677">
    <property type="protein sequence ID" value="OPL33743.1"/>
    <property type="molecule type" value="Genomic_DNA"/>
</dbReference>
<feature type="region of interest" description="Disordered" evidence="1">
    <location>
        <begin position="1"/>
        <end position="22"/>
    </location>
</feature>
<gene>
    <name evidence="2" type="ORF">AM593_10392</name>
</gene>
<sequence length="241" mass="27196">LSSQTRKRGDTNELHFSQSWGREKRDTSTDKWNIDTPALKTDEPLCVSFRGIDKLCSVNIDRQTIHSDAVQNGSIRVYALGTLCKLCLLNFHLDNHTIHKQIQVDELLNRIAVTSLQDIVKTGLVVYETDINKDKKVELTFAKIGQEANCFFENNPKTKVNVWRTQLISAQNESVTIAHTRIVYDTCISFNVNCTVGKKSYSLNIPNCPLENKGNGENLPSILCVSGGFLLVKTRKKDQRL</sequence>
<evidence type="ECO:0000313" key="2">
    <source>
        <dbReference type="EMBL" id="OPL33743.1"/>
    </source>
</evidence>
<feature type="non-terminal residue" evidence="2">
    <location>
        <position position="1"/>
    </location>
</feature>
<reference evidence="2 3" key="1">
    <citation type="journal article" date="2016" name="PLoS ONE">
        <title>A First Insight into the Genome of the Filter-Feeder Mussel Mytilus galloprovincialis.</title>
        <authorList>
            <person name="Murgarella M."/>
            <person name="Puiu D."/>
            <person name="Novoa B."/>
            <person name="Figueras A."/>
            <person name="Posada D."/>
            <person name="Canchaya C."/>
        </authorList>
    </citation>
    <scope>NUCLEOTIDE SEQUENCE [LARGE SCALE GENOMIC DNA]</scope>
    <source>
        <tissue evidence="2">Muscle</tissue>
    </source>
</reference>